<keyword evidence="10" id="KW-0961">Cell wall biogenesis/degradation</keyword>
<sequence>MRSFTLPLLSLLASAVASPFGAGRVSVDHNGPRKCCTVHAHGGNVSDVDNILKAFDECGNGGDIIFPEDQNYFIASKMNPVVNDVRIDWRGIWTVSPDIDYWRTDGNTYYIAFQNHRTNFILTGDHITINGFGTGGIEGNGDTWYTAEAGKVRVGRPMPFVLWNVSDVYVNKFFVKQPAFWAFNIMNGTDIVVDEFYANATATKNPYGANWVPNTDGFDTMDARNVTLRNFIYQGGDDCIAIKPRSYEIHVTNVTCRGGNGIAIGSVGQYLEDSSVENVTVSDVTIERYNEDMGNPAYIKTWVGILTPQNNYESGGLPRGGGTGVVRNLTFSNFYTMGADGGPAITQDSGSNGSTTAGTSKMEVSNIEFRNFTGYLSGKGSRPNRTASVSCSKVHPCFDIRFVDVKLDVSQNSTNTGQGSCSLIKPGGVTGITGPGCQ</sequence>
<dbReference type="EC" id="3.2.1.67" evidence="13"/>
<dbReference type="InterPro" id="IPR000743">
    <property type="entry name" value="Glyco_hydro_28"/>
</dbReference>
<dbReference type="Pfam" id="PF00295">
    <property type="entry name" value="Glyco_hydro_28"/>
    <property type="match status" value="1"/>
</dbReference>
<proteinExistence type="inferred from homology"/>
<dbReference type="OrthoDB" id="339764at2759"/>
<dbReference type="Proteomes" id="UP000243723">
    <property type="component" value="Unassembled WGS sequence"/>
</dbReference>
<name>A0A2P7YQ38_9PEZI</name>
<dbReference type="EMBL" id="NHZQ01000404">
    <property type="protein sequence ID" value="PSK38070.1"/>
    <property type="molecule type" value="Genomic_DNA"/>
</dbReference>
<feature type="chain" id="PRO_5015146976" description="galacturonan 1,4-alpha-galacturonidase" evidence="16">
    <location>
        <begin position="18"/>
        <end position="438"/>
    </location>
</feature>
<evidence type="ECO:0000256" key="10">
    <source>
        <dbReference type="ARBA" id="ARBA00023316"/>
    </source>
</evidence>
<evidence type="ECO:0000256" key="13">
    <source>
        <dbReference type="ARBA" id="ARBA00038933"/>
    </source>
</evidence>
<evidence type="ECO:0000256" key="12">
    <source>
        <dbReference type="ARBA" id="ARBA00037312"/>
    </source>
</evidence>
<protein>
    <recommendedName>
        <fullName evidence="13">galacturonan 1,4-alpha-galacturonidase</fullName>
        <ecNumber evidence="13">3.2.1.67</ecNumber>
    </recommendedName>
</protein>
<dbReference type="GO" id="GO:0071555">
    <property type="term" value="P:cell wall organization"/>
    <property type="evidence" value="ECO:0007669"/>
    <property type="project" value="UniProtKB-KW"/>
</dbReference>
<comment type="caution">
    <text evidence="17">The sequence shown here is derived from an EMBL/GenBank/DDBJ whole genome shotgun (WGS) entry which is preliminary data.</text>
</comment>
<comment type="function">
    <text evidence="12">Specific in hydrolyzing the terminal glycosidic bond of polygalacturonic acid and oligogalacturonates.</text>
</comment>
<keyword evidence="18" id="KW-1185">Reference proteome</keyword>
<evidence type="ECO:0000256" key="4">
    <source>
        <dbReference type="ARBA" id="ARBA00022729"/>
    </source>
</evidence>
<evidence type="ECO:0000256" key="16">
    <source>
        <dbReference type="SAM" id="SignalP"/>
    </source>
</evidence>
<dbReference type="PANTHER" id="PTHR31736">
    <property type="match status" value="1"/>
</dbReference>
<evidence type="ECO:0000256" key="14">
    <source>
        <dbReference type="ARBA" id="ARBA00048766"/>
    </source>
</evidence>
<evidence type="ECO:0000256" key="7">
    <source>
        <dbReference type="ARBA" id="ARBA00023180"/>
    </source>
</evidence>
<feature type="signal peptide" evidence="16">
    <location>
        <begin position="1"/>
        <end position="17"/>
    </location>
</feature>
<evidence type="ECO:0000256" key="2">
    <source>
        <dbReference type="ARBA" id="ARBA00008834"/>
    </source>
</evidence>
<evidence type="ECO:0000256" key="1">
    <source>
        <dbReference type="ARBA" id="ARBA00004613"/>
    </source>
</evidence>
<evidence type="ECO:0000256" key="5">
    <source>
        <dbReference type="ARBA" id="ARBA00022801"/>
    </source>
</evidence>
<keyword evidence="9 15" id="KW-0326">Glycosidase</keyword>
<evidence type="ECO:0000256" key="9">
    <source>
        <dbReference type="ARBA" id="ARBA00023295"/>
    </source>
</evidence>
<keyword evidence="7" id="KW-0325">Glycoprotein</keyword>
<dbReference type="GO" id="GO:0047911">
    <property type="term" value="F:galacturan 1,4-alpha-galacturonidase activity"/>
    <property type="evidence" value="ECO:0007669"/>
    <property type="project" value="UniProtKB-EC"/>
</dbReference>
<keyword evidence="4 16" id="KW-0732">Signal</keyword>
<dbReference type="PANTHER" id="PTHR31736:SF12">
    <property type="entry name" value="EXO-POLYGALACTURONASE, PUTATIVE-RELATED"/>
    <property type="match status" value="1"/>
</dbReference>
<dbReference type="InterPro" id="IPR012334">
    <property type="entry name" value="Pectin_lyas_fold"/>
</dbReference>
<evidence type="ECO:0000313" key="17">
    <source>
        <dbReference type="EMBL" id="PSK38070.1"/>
    </source>
</evidence>
<dbReference type="STRING" id="40998.A0A2P7YQ38"/>
<evidence type="ECO:0000256" key="11">
    <source>
        <dbReference type="ARBA" id="ARBA00023326"/>
    </source>
</evidence>
<organism evidence="17 18">
    <name type="scientific">Elsinoe australis</name>
    <dbReference type="NCBI Taxonomy" id="40998"/>
    <lineage>
        <taxon>Eukaryota</taxon>
        <taxon>Fungi</taxon>
        <taxon>Dikarya</taxon>
        <taxon>Ascomycota</taxon>
        <taxon>Pezizomycotina</taxon>
        <taxon>Dothideomycetes</taxon>
        <taxon>Dothideomycetidae</taxon>
        <taxon>Myriangiales</taxon>
        <taxon>Elsinoaceae</taxon>
        <taxon>Elsinoe</taxon>
    </lineage>
</organism>
<dbReference type="AlphaFoldDB" id="A0A2P7YQ38"/>
<evidence type="ECO:0000256" key="6">
    <source>
        <dbReference type="ARBA" id="ARBA00023157"/>
    </source>
</evidence>
<dbReference type="GO" id="GO:0005576">
    <property type="term" value="C:extracellular region"/>
    <property type="evidence" value="ECO:0007669"/>
    <property type="project" value="UniProtKB-SubCell"/>
</dbReference>
<keyword evidence="5 15" id="KW-0378">Hydrolase</keyword>
<dbReference type="InterPro" id="IPR011050">
    <property type="entry name" value="Pectin_lyase_fold/virulence"/>
</dbReference>
<dbReference type="GO" id="GO:0004650">
    <property type="term" value="F:polygalacturonase activity"/>
    <property type="evidence" value="ECO:0007669"/>
    <property type="project" value="InterPro"/>
</dbReference>
<evidence type="ECO:0000256" key="8">
    <source>
        <dbReference type="ARBA" id="ARBA00023277"/>
    </source>
</evidence>
<keyword evidence="3" id="KW-0964">Secreted</keyword>
<keyword evidence="8" id="KW-0119">Carbohydrate metabolism</keyword>
<comment type="similarity">
    <text evidence="2 15">Belongs to the glycosyl hydrolase 28 family.</text>
</comment>
<dbReference type="SUPFAM" id="SSF51126">
    <property type="entry name" value="Pectin lyase-like"/>
    <property type="match status" value="1"/>
</dbReference>
<dbReference type="GO" id="GO:0000272">
    <property type="term" value="P:polysaccharide catabolic process"/>
    <property type="evidence" value="ECO:0007669"/>
    <property type="project" value="UniProtKB-KW"/>
</dbReference>
<reference evidence="17 18" key="1">
    <citation type="submission" date="2017-05" db="EMBL/GenBank/DDBJ databases">
        <title>Draft genome sequence of Elsinoe australis.</title>
        <authorList>
            <person name="Cheng Q."/>
        </authorList>
    </citation>
    <scope>NUCLEOTIDE SEQUENCE [LARGE SCALE GENOMIC DNA]</scope>
    <source>
        <strain evidence="17 18">NL1</strain>
    </source>
</reference>
<comment type="subcellular location">
    <subcellularLocation>
        <location evidence="1">Secreted</location>
    </subcellularLocation>
</comment>
<evidence type="ECO:0000313" key="18">
    <source>
        <dbReference type="Proteomes" id="UP000243723"/>
    </source>
</evidence>
<keyword evidence="6" id="KW-1015">Disulfide bond</keyword>
<dbReference type="Gene3D" id="2.160.20.10">
    <property type="entry name" value="Single-stranded right-handed beta-helix, Pectin lyase-like"/>
    <property type="match status" value="1"/>
</dbReference>
<evidence type="ECO:0000256" key="15">
    <source>
        <dbReference type="RuleBase" id="RU361169"/>
    </source>
</evidence>
<gene>
    <name evidence="17" type="ORF">B9Z65_1261</name>
</gene>
<accession>A0A2P7YQ38</accession>
<evidence type="ECO:0000256" key="3">
    <source>
        <dbReference type="ARBA" id="ARBA00022525"/>
    </source>
</evidence>
<comment type="catalytic activity">
    <reaction evidence="14">
        <text>[(1-&gt;4)-alpha-D-galacturonosyl](n) + H2O = alpha-D-galacturonate + [(1-&gt;4)-alpha-D-galacturonosyl](n-1)</text>
        <dbReference type="Rhea" id="RHEA:14117"/>
        <dbReference type="Rhea" id="RHEA-COMP:14570"/>
        <dbReference type="Rhea" id="RHEA-COMP:14572"/>
        <dbReference type="ChEBI" id="CHEBI:15377"/>
        <dbReference type="ChEBI" id="CHEBI:58658"/>
        <dbReference type="ChEBI" id="CHEBI:140523"/>
        <dbReference type="EC" id="3.2.1.67"/>
    </reaction>
</comment>
<keyword evidence="11" id="KW-0624">Polysaccharide degradation</keyword>